<evidence type="ECO:0000256" key="2">
    <source>
        <dbReference type="ARBA" id="ARBA00023043"/>
    </source>
</evidence>
<organism evidence="4 5">
    <name type="scientific">Biomphalaria glabrata</name>
    <name type="common">Bloodfluke planorb</name>
    <name type="synonym">Freshwater snail</name>
    <dbReference type="NCBI Taxonomy" id="6526"/>
    <lineage>
        <taxon>Eukaryota</taxon>
        <taxon>Metazoa</taxon>
        <taxon>Spiralia</taxon>
        <taxon>Lophotrochozoa</taxon>
        <taxon>Mollusca</taxon>
        <taxon>Gastropoda</taxon>
        <taxon>Heterobranchia</taxon>
        <taxon>Euthyneura</taxon>
        <taxon>Panpulmonata</taxon>
        <taxon>Hygrophila</taxon>
        <taxon>Lymnaeoidea</taxon>
        <taxon>Planorbidae</taxon>
        <taxon>Biomphalaria</taxon>
    </lineage>
</organism>
<keyword evidence="1" id="KW-0677">Repeat</keyword>
<dbReference type="PANTHER" id="PTHR24126:SF14">
    <property type="entry name" value="ANK_REP_REGION DOMAIN-CONTAINING PROTEIN"/>
    <property type="match status" value="1"/>
</dbReference>
<feature type="repeat" description="ANK" evidence="3">
    <location>
        <begin position="149"/>
        <end position="181"/>
    </location>
</feature>
<dbReference type="Pfam" id="PF12796">
    <property type="entry name" value="Ank_2"/>
    <property type="match status" value="4"/>
</dbReference>
<dbReference type="VEuPathDB" id="VectorBase:BGLAX_041029"/>
<name>A0A2C9JXU5_BIOGL</name>
<dbReference type="EnsemblMetazoa" id="BGLB009766-RF">
    <property type="protein sequence ID" value="BGLB009766-PF"/>
    <property type="gene ID" value="BGLB009766"/>
</dbReference>
<dbReference type="VEuPathDB" id="VectorBase:BGLB009766"/>
<dbReference type="AlphaFoldDB" id="A0A2C9JXU5"/>
<dbReference type="RefSeq" id="XP_013088111.2">
    <property type="nucleotide sequence ID" value="XM_013232657.2"/>
</dbReference>
<evidence type="ECO:0000256" key="1">
    <source>
        <dbReference type="ARBA" id="ARBA00022737"/>
    </source>
</evidence>
<feature type="repeat" description="ANK" evidence="3">
    <location>
        <begin position="516"/>
        <end position="548"/>
    </location>
</feature>
<dbReference type="STRING" id="6526.A0A2C9JXU5"/>
<dbReference type="PROSITE" id="PS50088">
    <property type="entry name" value="ANK_REPEAT"/>
    <property type="match status" value="7"/>
</dbReference>
<protein>
    <submittedName>
        <fullName evidence="4">Uncharacterized protein</fullName>
    </submittedName>
</protein>
<dbReference type="SMART" id="SM00248">
    <property type="entry name" value="ANK"/>
    <property type="match status" value="16"/>
</dbReference>
<dbReference type="SUPFAM" id="SSF48403">
    <property type="entry name" value="Ankyrin repeat"/>
    <property type="match status" value="4"/>
</dbReference>
<dbReference type="InterPro" id="IPR002110">
    <property type="entry name" value="Ankyrin_rpt"/>
</dbReference>
<feature type="repeat" description="ANK" evidence="3">
    <location>
        <begin position="737"/>
        <end position="769"/>
    </location>
</feature>
<dbReference type="EnsemblMetazoa" id="BGLB009766-RG">
    <property type="protein sequence ID" value="BGLB009766-PG"/>
    <property type="gene ID" value="BGLB009766"/>
</dbReference>
<feature type="repeat" description="ANK" evidence="3">
    <location>
        <begin position="770"/>
        <end position="802"/>
    </location>
</feature>
<feature type="repeat" description="ANK" evidence="3">
    <location>
        <begin position="639"/>
        <end position="672"/>
    </location>
</feature>
<dbReference type="PANTHER" id="PTHR24126">
    <property type="entry name" value="ANKYRIN REPEAT, PH AND SEC7 DOMAIN CONTAINING PROTEIN SECG-RELATED"/>
    <property type="match status" value="1"/>
</dbReference>
<dbReference type="OrthoDB" id="40579at2759"/>
<dbReference type="RefSeq" id="XP_013088110.2">
    <property type="nucleotide sequence ID" value="XM_013232656.2"/>
</dbReference>
<dbReference type="Proteomes" id="UP000076420">
    <property type="component" value="Unassembled WGS sequence"/>
</dbReference>
<keyword evidence="2 3" id="KW-0040">ANK repeat</keyword>
<gene>
    <name evidence="4" type="primary">106072303</name>
</gene>
<dbReference type="PROSITE" id="PS50297">
    <property type="entry name" value="ANK_REP_REGION"/>
    <property type="match status" value="7"/>
</dbReference>
<evidence type="ECO:0000256" key="3">
    <source>
        <dbReference type="PROSITE-ProRule" id="PRU00023"/>
    </source>
</evidence>
<dbReference type="EnsemblMetazoa" id="BGLB009766-RC">
    <property type="protein sequence ID" value="BGLB009766-PC"/>
    <property type="gene ID" value="BGLB009766"/>
</dbReference>
<feature type="repeat" description="ANK" evidence="3">
    <location>
        <begin position="182"/>
        <end position="214"/>
    </location>
</feature>
<dbReference type="EnsemblMetazoa" id="BGLB009766-RD">
    <property type="protein sequence ID" value="BGLB009766-PD"/>
    <property type="gene ID" value="BGLB009766"/>
</dbReference>
<dbReference type="KEGG" id="bgt:106072303"/>
<reference evidence="4" key="1">
    <citation type="submission" date="2020-05" db="UniProtKB">
        <authorList>
            <consortium name="EnsemblMetazoa"/>
        </authorList>
    </citation>
    <scope>IDENTIFICATION</scope>
    <source>
        <strain evidence="4">BB02</strain>
    </source>
</reference>
<dbReference type="Gene3D" id="1.25.40.20">
    <property type="entry name" value="Ankyrin repeat-containing domain"/>
    <property type="match status" value="5"/>
</dbReference>
<dbReference type="EnsemblMetazoa" id="BGLB009766-RE">
    <property type="protein sequence ID" value="BGLB009766-PE"/>
    <property type="gene ID" value="BGLB009766"/>
</dbReference>
<evidence type="ECO:0000313" key="5">
    <source>
        <dbReference type="Proteomes" id="UP000076420"/>
    </source>
</evidence>
<sequence>MIASASILDFTDEIRGDSFLKETASASTMDITDEIRDDSILIETASSSLMAITDDIMGDSFLIETASASTMDITDDIMGDSFLIETASASTMDITDEIKSLIYNLKHLSFLFSKDALDQSLLSSCWYGHMHLIPFIIEAGADLETTDSNGFTPLALCILNSQECCAKLLVSKGANVEATDPNLNTPLILCALNRETGCARILLEAGADVNAVNIYGNTPLIVSSCFSSSIKVTTLLIHSRDINVEHNNNEGCSALLCAVEVVNLNAVKLLIDAGALANEDTHSEQNKKLNLSLKNIAVRKEISNLLKIFKKEKCSGQSSMLLAALKRDLESLQLLSCMNRKILNTTRESSLNNLTLFLQFLNQNNHSFSGTDIDLLQILLNTTLQSSPTSDEKEKVMQLAVSIGNIEIIELLAKNQCNISNEALKSTCNNLDLLKFLLKMFHSINKVDSSQKPVYEGSALEKAMHSERIANASLLIHCGAYLDVEQALKYAVDKGNEMSLQFLLTEYNAKSLECINSSDLLHIAVKNSLISIIKMLLDHGADINQIQYGKSPLTAAVDIEVIELLLSRGADVNLKIGVYETYPILEFVSLDFTKALSRKWSALNPFFSNGLESYQNRTTEEIIQLLISYGASTEVSNYRGQTALHIAAEIKNSSEIIKMLIAHGSNVNKTDCCGETALFPAVQDGCLENIKILIEAGSDVNFVCDDRKETALFRSLNCTVLSLLIQSGADVNFHDREGNTALLHALQSGELEVFQVLVEAGCNLNHTNKRGVSALILAAKLVNLELLKYLITSGADVRESNHKNITVLSVLLVKLWNHLDQAMECIEFLVDYSIPIVHSCVAHVLISSGCLSLIPRFISTGLAPAYLSISKNVYAWYKSTTYISPLALALTMNHSDLAQYLIQIRFLMKSDISILSGNETIHEHLECEGNKRSLELLKTFCCQPLSLETLCFIVVSDVLGPSHDRKLKVKKIGLPMQLQDMLSFKHALDFESPLDNAANKRNLSVFKYSLQQMQLLESDDEDDETTSDFYSSDEDEYWMYL</sequence>
<feature type="repeat" description="ANK" evidence="3">
    <location>
        <begin position="673"/>
        <end position="705"/>
    </location>
</feature>
<accession>A0A2C9JXU5</accession>
<proteinExistence type="predicted"/>
<dbReference type="InterPro" id="IPR036770">
    <property type="entry name" value="Ankyrin_rpt-contain_sf"/>
</dbReference>
<evidence type="ECO:0000313" key="4">
    <source>
        <dbReference type="EnsemblMetazoa" id="BGLB009766-PE"/>
    </source>
</evidence>